<evidence type="ECO:0000313" key="3">
    <source>
        <dbReference type="Proteomes" id="UP000035740"/>
    </source>
</evidence>
<accession>A0A0J8AZS8</accession>
<sequence length="74" mass="8130">KQLAETESIKAQKMASKRGLRGDRITTLKNKPRRSQSLVVTIDDVGSKAMRTSWVAKKAMEPEKANLGVDGSKC</sequence>
<dbReference type="EMBL" id="KQ095190">
    <property type="protein sequence ID" value="KMS94221.1"/>
    <property type="molecule type" value="Genomic_DNA"/>
</dbReference>
<feature type="region of interest" description="Disordered" evidence="1">
    <location>
        <begin position="1"/>
        <end position="22"/>
    </location>
</feature>
<reference evidence="2 3" key="1">
    <citation type="journal article" date="2014" name="Nature">
        <title>The genome of the recently domesticated crop plant sugar beet (Beta vulgaris).</title>
        <authorList>
            <person name="Dohm J.C."/>
            <person name="Minoche A.E."/>
            <person name="Holtgrawe D."/>
            <person name="Capella-Gutierrez S."/>
            <person name="Zakrzewski F."/>
            <person name="Tafer H."/>
            <person name="Rupp O."/>
            <person name="Sorensen T.R."/>
            <person name="Stracke R."/>
            <person name="Reinhardt R."/>
            <person name="Goesmann A."/>
            <person name="Kraft T."/>
            <person name="Schulz B."/>
            <person name="Stadler P.F."/>
            <person name="Schmidt T."/>
            <person name="Gabaldon T."/>
            <person name="Lehrach H."/>
            <person name="Weisshaar B."/>
            <person name="Himmelbauer H."/>
        </authorList>
    </citation>
    <scope>NUCLEOTIDE SEQUENCE [LARGE SCALE GENOMIC DNA]</scope>
    <source>
        <tissue evidence="2">Taproot</tissue>
    </source>
</reference>
<proteinExistence type="predicted"/>
<gene>
    <name evidence="2" type="ORF">BVRB_023600</name>
</gene>
<dbReference type="Proteomes" id="UP000035740">
    <property type="component" value="Unassembled WGS sequence"/>
</dbReference>
<dbReference type="Gramene" id="KMS94221">
    <property type="protein sequence ID" value="KMS94221"/>
    <property type="gene ID" value="BVRB_023600"/>
</dbReference>
<evidence type="ECO:0000313" key="2">
    <source>
        <dbReference type="EMBL" id="KMS94221.1"/>
    </source>
</evidence>
<organism evidence="2 3">
    <name type="scientific">Beta vulgaris subsp. vulgaris</name>
    <name type="common">Beet</name>
    <dbReference type="NCBI Taxonomy" id="3555"/>
    <lineage>
        <taxon>Eukaryota</taxon>
        <taxon>Viridiplantae</taxon>
        <taxon>Streptophyta</taxon>
        <taxon>Embryophyta</taxon>
        <taxon>Tracheophyta</taxon>
        <taxon>Spermatophyta</taxon>
        <taxon>Magnoliopsida</taxon>
        <taxon>eudicotyledons</taxon>
        <taxon>Gunneridae</taxon>
        <taxon>Pentapetalae</taxon>
        <taxon>Caryophyllales</taxon>
        <taxon>Chenopodiaceae</taxon>
        <taxon>Betoideae</taxon>
        <taxon>Beta</taxon>
    </lineage>
</organism>
<evidence type="ECO:0000256" key="1">
    <source>
        <dbReference type="SAM" id="MobiDB-lite"/>
    </source>
</evidence>
<keyword evidence="3" id="KW-1185">Reference proteome</keyword>
<name>A0A0J8AZS8_BETVV</name>
<feature type="non-terminal residue" evidence="2">
    <location>
        <position position="1"/>
    </location>
</feature>
<protein>
    <submittedName>
        <fullName evidence="2">Uncharacterized protein</fullName>
    </submittedName>
</protein>
<dbReference type="AlphaFoldDB" id="A0A0J8AZS8"/>